<sequence length="118" mass="13312">MASKRHTRKKKRLLQVGTRGESCAAIHAPCERVIPHATWVGNVAACLKRKVMQKLSAASSSLPPQLYLSLQHLNERTLLLPAHPLPMFLIKYLTKWSSNQVISQNGHQIKFSHKLVIK</sequence>
<evidence type="ECO:0000313" key="2">
    <source>
        <dbReference type="Proteomes" id="UP001497512"/>
    </source>
</evidence>
<evidence type="ECO:0000313" key="1">
    <source>
        <dbReference type="EMBL" id="CAK9211442.1"/>
    </source>
</evidence>
<name>A0ABP0U2M8_9BRYO</name>
<dbReference type="EMBL" id="OZ019910">
    <property type="protein sequence ID" value="CAK9211442.1"/>
    <property type="molecule type" value="Genomic_DNA"/>
</dbReference>
<accession>A0ABP0U2M8</accession>
<organism evidence="1 2">
    <name type="scientific">Sphagnum troendelagicum</name>
    <dbReference type="NCBI Taxonomy" id="128251"/>
    <lineage>
        <taxon>Eukaryota</taxon>
        <taxon>Viridiplantae</taxon>
        <taxon>Streptophyta</taxon>
        <taxon>Embryophyta</taxon>
        <taxon>Bryophyta</taxon>
        <taxon>Sphagnophytina</taxon>
        <taxon>Sphagnopsida</taxon>
        <taxon>Sphagnales</taxon>
        <taxon>Sphagnaceae</taxon>
        <taxon>Sphagnum</taxon>
    </lineage>
</organism>
<reference evidence="1" key="1">
    <citation type="submission" date="2024-02" db="EMBL/GenBank/DDBJ databases">
        <authorList>
            <consortium name="ELIXIR-Norway"/>
            <consortium name="Elixir Norway"/>
        </authorList>
    </citation>
    <scope>NUCLEOTIDE SEQUENCE</scope>
</reference>
<dbReference type="Proteomes" id="UP001497512">
    <property type="component" value="Chromosome 18"/>
</dbReference>
<gene>
    <name evidence="1" type="ORF">CSSPTR1EN2_LOCUS10672</name>
</gene>
<keyword evidence="2" id="KW-1185">Reference proteome</keyword>
<proteinExistence type="predicted"/>
<protein>
    <submittedName>
        <fullName evidence="1">Uncharacterized protein</fullName>
    </submittedName>
</protein>